<dbReference type="Gene3D" id="3.30.1370.110">
    <property type="match status" value="1"/>
</dbReference>
<dbReference type="Proteomes" id="UP001201812">
    <property type="component" value="Unassembled WGS sequence"/>
</dbReference>
<gene>
    <name evidence="3" type="ORF">DdX_15475</name>
</gene>
<evidence type="ECO:0000259" key="2">
    <source>
        <dbReference type="PROSITE" id="PS50828"/>
    </source>
</evidence>
<keyword evidence="4" id="KW-1185">Reference proteome</keyword>
<dbReference type="SMART" id="SM00463">
    <property type="entry name" value="SMR"/>
    <property type="match status" value="1"/>
</dbReference>
<accession>A0AAD4MS93</accession>
<evidence type="ECO:0000256" key="1">
    <source>
        <dbReference type="SAM" id="MobiDB-lite"/>
    </source>
</evidence>
<reference evidence="3" key="1">
    <citation type="submission" date="2022-01" db="EMBL/GenBank/DDBJ databases">
        <title>Genome Sequence Resource for Two Populations of Ditylenchus destructor, the Migratory Endoparasitic Phytonematode.</title>
        <authorList>
            <person name="Zhang H."/>
            <person name="Lin R."/>
            <person name="Xie B."/>
        </authorList>
    </citation>
    <scope>NUCLEOTIDE SEQUENCE</scope>
    <source>
        <strain evidence="3">BazhouSP</strain>
    </source>
</reference>
<feature type="domain" description="Smr" evidence="2">
    <location>
        <begin position="757"/>
        <end position="834"/>
    </location>
</feature>
<sequence>MYQWNYQERAVTNRFNPNAPVFTPQAQNFAPNPPLPTFTYPYSMNNGEWFYPNNQFNAPGLAPSGRYITGGPPMAPRPIIRATSIQAVNQSFDSLAIRHPEYQIPNPPVTSMSTNVRQFGYPAPPPLFNMPPPLSRLRTHLNNTPRPLARVHPSLPNVSPPQPQQTFPINNGNSSYERTNGFQSSASNAPVPLSNVMSSQVSQAYPTSNQPTAFPTDNNKPALTLLEQLRNRPPPCVILEACRKIKDIPKPSTETVSNSTVASSTTQSSSLTSSAGNRNNTQQNSATSSYASVATGLSSGSQIKDANTGHAIEKIVKMEKIESDSEDTHRYQSQSVSIQESSDKEMSEFKEKKVSKVFECPRRDNVEEIEENVESIVDLIAKRDGVMKQKEAASREVNVKCQIDGLFAFPCSPKAEKKQTASNDGQPLVHLTSEKIMLAAERAESQTKLREKEVKAQKAAARIDELLAELSSPKADKNHQVIDPFAEDDSANSATASETSEEQTGHSITLPISSELIAILHAVFGDSDQINCEKQDVSVPLWLAEMLYKASQKMDVPEFFPTGNSPDDEFRCDSPSMQSFQKATKQKPKQNEEKELVDSFCAIFGDKISKQMIAKVAREHQYDPEATYDYLTNVSTAFDNIAKEPQGYHNPMSYYIRSEAPEAIFPDSQESLNFTRDNFYDSLQHKYTKQDVDLLRERAIALRSKKAHYEQLEANNTSIYLRGVHAARARENMKEADRCGLLAEYIELCLNKEEHFIDLHYLTSDVAMKVVRAKIDLCRVRYPYQRKLHVITGYGKTTGKPSTIKARMKTFFEQKRIDYYQDSRNAGVLVVQLSGIQERLSEIN</sequence>
<feature type="region of interest" description="Disordered" evidence="1">
    <location>
        <begin position="320"/>
        <end position="344"/>
    </location>
</feature>
<comment type="caution">
    <text evidence="3">The sequence shown here is derived from an EMBL/GenBank/DDBJ whole genome shotgun (WGS) entry which is preliminary data.</text>
</comment>
<dbReference type="InterPro" id="IPR002625">
    <property type="entry name" value="Smr_dom"/>
</dbReference>
<dbReference type="AlphaFoldDB" id="A0AAD4MS93"/>
<dbReference type="EMBL" id="JAKKPZ010000098">
    <property type="protein sequence ID" value="KAI1702464.1"/>
    <property type="molecule type" value="Genomic_DNA"/>
</dbReference>
<dbReference type="InterPro" id="IPR036063">
    <property type="entry name" value="Smr_dom_sf"/>
</dbReference>
<organism evidence="3 4">
    <name type="scientific">Ditylenchus destructor</name>
    <dbReference type="NCBI Taxonomy" id="166010"/>
    <lineage>
        <taxon>Eukaryota</taxon>
        <taxon>Metazoa</taxon>
        <taxon>Ecdysozoa</taxon>
        <taxon>Nematoda</taxon>
        <taxon>Chromadorea</taxon>
        <taxon>Rhabditida</taxon>
        <taxon>Tylenchina</taxon>
        <taxon>Tylenchomorpha</taxon>
        <taxon>Sphaerularioidea</taxon>
        <taxon>Anguinidae</taxon>
        <taxon>Anguininae</taxon>
        <taxon>Ditylenchus</taxon>
    </lineage>
</organism>
<feature type="compositionally biased region" description="Polar residues" evidence="1">
    <location>
        <begin position="275"/>
        <end position="288"/>
    </location>
</feature>
<protein>
    <submittedName>
        <fullName evidence="3">Smr domain containing protein</fullName>
    </submittedName>
</protein>
<name>A0AAD4MS93_9BILA</name>
<feature type="compositionally biased region" description="Polar residues" evidence="1">
    <location>
        <begin position="331"/>
        <end position="340"/>
    </location>
</feature>
<dbReference type="SUPFAM" id="SSF160443">
    <property type="entry name" value="SMR domain-like"/>
    <property type="match status" value="1"/>
</dbReference>
<feature type="region of interest" description="Disordered" evidence="1">
    <location>
        <begin position="250"/>
        <end position="288"/>
    </location>
</feature>
<feature type="compositionally biased region" description="Basic and acidic residues" evidence="1">
    <location>
        <begin position="320"/>
        <end position="330"/>
    </location>
</feature>
<dbReference type="PROSITE" id="PS50828">
    <property type="entry name" value="SMR"/>
    <property type="match status" value="1"/>
</dbReference>
<proteinExistence type="predicted"/>
<feature type="region of interest" description="Disordered" evidence="1">
    <location>
        <begin position="487"/>
        <end position="507"/>
    </location>
</feature>
<evidence type="ECO:0000313" key="3">
    <source>
        <dbReference type="EMBL" id="KAI1702464.1"/>
    </source>
</evidence>
<feature type="compositionally biased region" description="Low complexity" evidence="1">
    <location>
        <begin position="252"/>
        <end position="274"/>
    </location>
</feature>
<evidence type="ECO:0000313" key="4">
    <source>
        <dbReference type="Proteomes" id="UP001201812"/>
    </source>
</evidence>